<reference evidence="1 2" key="1">
    <citation type="submission" date="2024-06" db="EMBL/GenBank/DDBJ databases">
        <title>A chromosome level genome sequence of Diviner's sage (Salvia divinorum).</title>
        <authorList>
            <person name="Ford S.A."/>
            <person name="Ro D.-K."/>
            <person name="Ness R.W."/>
            <person name="Phillips M.A."/>
        </authorList>
    </citation>
    <scope>NUCLEOTIDE SEQUENCE [LARGE SCALE GENOMIC DNA]</scope>
    <source>
        <strain evidence="1">SAF-2024a</strain>
        <tissue evidence="1">Leaf</tissue>
    </source>
</reference>
<gene>
    <name evidence="1" type="ORF">AAHA92_12971</name>
</gene>
<protein>
    <submittedName>
        <fullName evidence="1">Kinesin-4</fullName>
    </submittedName>
</protein>
<name>A0ABD1H6T1_SALDI</name>
<evidence type="ECO:0000313" key="1">
    <source>
        <dbReference type="EMBL" id="KAL1552130.1"/>
    </source>
</evidence>
<comment type="caution">
    <text evidence="1">The sequence shown here is derived from an EMBL/GenBank/DDBJ whole genome shotgun (WGS) entry which is preliminary data.</text>
</comment>
<dbReference type="AlphaFoldDB" id="A0ABD1H6T1"/>
<organism evidence="1 2">
    <name type="scientific">Salvia divinorum</name>
    <name type="common">Maria pastora</name>
    <name type="synonym">Diviner's sage</name>
    <dbReference type="NCBI Taxonomy" id="28513"/>
    <lineage>
        <taxon>Eukaryota</taxon>
        <taxon>Viridiplantae</taxon>
        <taxon>Streptophyta</taxon>
        <taxon>Embryophyta</taxon>
        <taxon>Tracheophyta</taxon>
        <taxon>Spermatophyta</taxon>
        <taxon>Magnoliopsida</taxon>
        <taxon>eudicotyledons</taxon>
        <taxon>Gunneridae</taxon>
        <taxon>Pentapetalae</taxon>
        <taxon>asterids</taxon>
        <taxon>lamiids</taxon>
        <taxon>Lamiales</taxon>
        <taxon>Lamiaceae</taxon>
        <taxon>Nepetoideae</taxon>
        <taxon>Mentheae</taxon>
        <taxon>Salviinae</taxon>
        <taxon>Salvia</taxon>
        <taxon>Salvia subgen. Calosphace</taxon>
    </lineage>
</organism>
<evidence type="ECO:0000313" key="2">
    <source>
        <dbReference type="Proteomes" id="UP001567538"/>
    </source>
</evidence>
<dbReference type="EMBL" id="JBEAFC010000006">
    <property type="protein sequence ID" value="KAL1552130.1"/>
    <property type="molecule type" value="Genomic_DNA"/>
</dbReference>
<dbReference type="Proteomes" id="UP001567538">
    <property type="component" value="Unassembled WGS sequence"/>
</dbReference>
<keyword evidence="2" id="KW-1185">Reference proteome</keyword>
<accession>A0ABD1H6T1</accession>
<sequence>MRKQSSVYKSREDRYHSKIRALETLANGTSEENQVVTIQFQQMKVNILLNIEAELINLPIDSIMTLFFTFQ</sequence>
<proteinExistence type="predicted"/>